<dbReference type="Gene3D" id="3.40.50.720">
    <property type="entry name" value="NAD(P)-binding Rossmann-like Domain"/>
    <property type="match status" value="1"/>
</dbReference>
<sequence length="238" mass="27086">MIPLFLLFAPKKSPQKNYKDRFMIDRIGIIGGSGQMGRMFEKHFKALGKIVTVSDEASLSQEKKLVIESDLVIISVPLGAAKEVIKRIKPWLRKDQLLSDFTSVKTKVVPAMLETEASVISCHPMFGNMSEIKGQNIVLMPVRPGKFQAKLRRLYEDLGLSVVVMDDWKKHDQSMSFIQGLMHFLHIVFTQTLHSKDVDLKTLLSICSPVYQANFAFACRILQRDPHLYTHILMDNPE</sequence>
<organism evidence="3 4">
    <name type="scientific">SAR324 cluster bacterium</name>
    <dbReference type="NCBI Taxonomy" id="2024889"/>
    <lineage>
        <taxon>Bacteria</taxon>
        <taxon>Deltaproteobacteria</taxon>
        <taxon>SAR324 cluster</taxon>
    </lineage>
</organism>
<dbReference type="Pfam" id="PF02153">
    <property type="entry name" value="PDH_N"/>
    <property type="match status" value="1"/>
</dbReference>
<dbReference type="InterPro" id="IPR036291">
    <property type="entry name" value="NAD(P)-bd_dom_sf"/>
</dbReference>
<dbReference type="Pfam" id="PF20463">
    <property type="entry name" value="PDH_C"/>
    <property type="match status" value="1"/>
</dbReference>
<evidence type="ECO:0000313" key="3">
    <source>
        <dbReference type="EMBL" id="PCI28268.1"/>
    </source>
</evidence>
<name>A0A2A4T414_9DELT</name>
<dbReference type="SUPFAM" id="SSF51735">
    <property type="entry name" value="NAD(P)-binding Rossmann-fold domains"/>
    <property type="match status" value="1"/>
</dbReference>
<feature type="non-terminal residue" evidence="3">
    <location>
        <position position="238"/>
    </location>
</feature>
<accession>A0A2A4T414</accession>
<dbReference type="PANTHER" id="PTHR21363:SF0">
    <property type="entry name" value="PREPHENATE DEHYDROGENASE [NADP(+)]"/>
    <property type="match status" value="1"/>
</dbReference>
<feature type="domain" description="Prephenate/arogenate dehydrogenase" evidence="2">
    <location>
        <begin position="25"/>
        <end position="238"/>
    </location>
</feature>
<proteinExistence type="predicted"/>
<dbReference type="PROSITE" id="PS51176">
    <property type="entry name" value="PDH_ADH"/>
    <property type="match status" value="1"/>
</dbReference>
<evidence type="ECO:0000256" key="1">
    <source>
        <dbReference type="ARBA" id="ARBA00023002"/>
    </source>
</evidence>
<protein>
    <recommendedName>
        <fullName evidence="2">Prephenate/arogenate dehydrogenase domain-containing protein</fullName>
    </recommendedName>
</protein>
<dbReference type="Gene3D" id="1.10.3660.10">
    <property type="entry name" value="6-phosphogluconate dehydrogenase C-terminal like domain"/>
    <property type="match status" value="1"/>
</dbReference>
<dbReference type="InterPro" id="IPR003099">
    <property type="entry name" value="Prephen_DH"/>
</dbReference>
<evidence type="ECO:0000313" key="4">
    <source>
        <dbReference type="Proteomes" id="UP000218113"/>
    </source>
</evidence>
<reference evidence="4" key="1">
    <citation type="submission" date="2017-08" db="EMBL/GenBank/DDBJ databases">
        <title>A dynamic microbial community with high functional redundancy inhabits the cold, oxic subseafloor aquifer.</title>
        <authorList>
            <person name="Tully B.J."/>
            <person name="Wheat C.G."/>
            <person name="Glazer B.T."/>
            <person name="Huber J.A."/>
        </authorList>
    </citation>
    <scope>NUCLEOTIDE SEQUENCE [LARGE SCALE GENOMIC DNA]</scope>
</reference>
<dbReference type="InterPro" id="IPR046826">
    <property type="entry name" value="PDH_N"/>
</dbReference>
<dbReference type="InterPro" id="IPR050812">
    <property type="entry name" value="Preph/Arog_dehydrog"/>
</dbReference>
<dbReference type="GO" id="GO:0004665">
    <property type="term" value="F:prephenate dehydrogenase (NADP+) activity"/>
    <property type="evidence" value="ECO:0007669"/>
    <property type="project" value="InterPro"/>
</dbReference>
<dbReference type="AlphaFoldDB" id="A0A2A4T414"/>
<keyword evidence="1" id="KW-0560">Oxidoreductase</keyword>
<dbReference type="GO" id="GO:0006571">
    <property type="term" value="P:tyrosine biosynthetic process"/>
    <property type="evidence" value="ECO:0007669"/>
    <property type="project" value="InterPro"/>
</dbReference>
<evidence type="ECO:0000259" key="2">
    <source>
        <dbReference type="PROSITE" id="PS51176"/>
    </source>
</evidence>
<gene>
    <name evidence="3" type="ORF">COB67_06730</name>
</gene>
<dbReference type="Proteomes" id="UP000218113">
    <property type="component" value="Unassembled WGS sequence"/>
</dbReference>
<dbReference type="SUPFAM" id="SSF48179">
    <property type="entry name" value="6-phosphogluconate dehydrogenase C-terminal domain-like"/>
    <property type="match status" value="1"/>
</dbReference>
<dbReference type="PANTHER" id="PTHR21363">
    <property type="entry name" value="PREPHENATE DEHYDROGENASE"/>
    <property type="match status" value="1"/>
</dbReference>
<dbReference type="InterPro" id="IPR008927">
    <property type="entry name" value="6-PGluconate_DH-like_C_sf"/>
</dbReference>
<dbReference type="GO" id="GO:0008977">
    <property type="term" value="F:prephenate dehydrogenase (NAD+) activity"/>
    <property type="evidence" value="ECO:0007669"/>
    <property type="project" value="InterPro"/>
</dbReference>
<dbReference type="InterPro" id="IPR046825">
    <property type="entry name" value="PDH_C"/>
</dbReference>
<dbReference type="EMBL" id="NVSR01000037">
    <property type="protein sequence ID" value="PCI28268.1"/>
    <property type="molecule type" value="Genomic_DNA"/>
</dbReference>
<dbReference type="GO" id="GO:0070403">
    <property type="term" value="F:NAD+ binding"/>
    <property type="evidence" value="ECO:0007669"/>
    <property type="project" value="InterPro"/>
</dbReference>
<comment type="caution">
    <text evidence="3">The sequence shown here is derived from an EMBL/GenBank/DDBJ whole genome shotgun (WGS) entry which is preliminary data.</text>
</comment>